<dbReference type="EMBL" id="LJCR01003690">
    <property type="protein sequence ID" value="KPV45866.1"/>
    <property type="molecule type" value="Genomic_DNA"/>
</dbReference>
<accession>A0A0P9D100</accession>
<comment type="caution">
    <text evidence="1">The sequence shown here is derived from an EMBL/GenBank/DDBJ whole genome shotgun (WGS) entry which is preliminary data.</text>
</comment>
<proteinExistence type="predicted"/>
<protein>
    <submittedName>
        <fullName evidence="1">Uncharacterized protein</fullName>
    </submittedName>
</protein>
<organism evidence="1 2">
    <name type="scientific">Kouleothrix aurantiaca</name>
    <dbReference type="NCBI Taxonomy" id="186479"/>
    <lineage>
        <taxon>Bacteria</taxon>
        <taxon>Bacillati</taxon>
        <taxon>Chloroflexota</taxon>
        <taxon>Chloroflexia</taxon>
        <taxon>Chloroflexales</taxon>
        <taxon>Roseiflexineae</taxon>
        <taxon>Roseiflexaceae</taxon>
        <taxon>Kouleothrix</taxon>
    </lineage>
</organism>
<keyword evidence="2" id="KW-1185">Reference proteome</keyword>
<dbReference type="AlphaFoldDB" id="A0A0P9D100"/>
<dbReference type="Proteomes" id="UP000050509">
    <property type="component" value="Unassembled WGS sequence"/>
</dbReference>
<name>A0A0P9D100_9CHLR</name>
<sequence length="66" mass="7145">MAWAQEPVQAEPEATELAGSFYRAEIDSSQLDAQGELIDQIIGYALDTLDAQSIALRVYEAAPATM</sequence>
<gene>
    <name evidence="1" type="ORF">SE17_43940</name>
</gene>
<evidence type="ECO:0000313" key="1">
    <source>
        <dbReference type="EMBL" id="KPV45866.1"/>
    </source>
</evidence>
<evidence type="ECO:0000313" key="2">
    <source>
        <dbReference type="Proteomes" id="UP000050509"/>
    </source>
</evidence>
<reference evidence="1 2" key="1">
    <citation type="submission" date="2015-09" db="EMBL/GenBank/DDBJ databases">
        <title>Draft genome sequence of Kouleothrix aurantiaca JCM 19913.</title>
        <authorList>
            <person name="Hemp J."/>
        </authorList>
    </citation>
    <scope>NUCLEOTIDE SEQUENCE [LARGE SCALE GENOMIC DNA]</scope>
    <source>
        <strain evidence="1 2">COM-B</strain>
    </source>
</reference>